<evidence type="ECO:0000259" key="4">
    <source>
        <dbReference type="PROSITE" id="PS50887"/>
    </source>
</evidence>
<feature type="domain" description="GGDEF" evidence="4">
    <location>
        <begin position="479"/>
        <end position="611"/>
    </location>
</feature>
<keyword evidence="3" id="KW-0812">Transmembrane</keyword>
<dbReference type="InterPro" id="IPR050469">
    <property type="entry name" value="Diguanylate_Cyclase"/>
</dbReference>
<dbReference type="CDD" id="cd01949">
    <property type="entry name" value="GGDEF"/>
    <property type="match status" value="1"/>
</dbReference>
<dbReference type="InterPro" id="IPR000160">
    <property type="entry name" value="GGDEF_dom"/>
</dbReference>
<dbReference type="EMBL" id="BPEY01000006">
    <property type="protein sequence ID" value="GIU41352.1"/>
    <property type="molecule type" value="Genomic_DNA"/>
</dbReference>
<evidence type="ECO:0000313" key="5">
    <source>
        <dbReference type="EMBL" id="GIU41352.1"/>
    </source>
</evidence>
<feature type="transmembrane region" description="Helical" evidence="3">
    <location>
        <begin position="418"/>
        <end position="436"/>
    </location>
</feature>
<dbReference type="SUPFAM" id="SSF48452">
    <property type="entry name" value="TPR-like"/>
    <property type="match status" value="1"/>
</dbReference>
<dbReference type="SMART" id="SM00267">
    <property type="entry name" value="GGDEF"/>
    <property type="match status" value="1"/>
</dbReference>
<accession>A0ABQ4P1G7</accession>
<dbReference type="InterPro" id="IPR043128">
    <property type="entry name" value="Rev_trsase/Diguanyl_cyclase"/>
</dbReference>
<dbReference type="NCBIfam" id="TIGR00254">
    <property type="entry name" value="GGDEF"/>
    <property type="match status" value="1"/>
</dbReference>
<dbReference type="PANTHER" id="PTHR45138:SF9">
    <property type="entry name" value="DIGUANYLATE CYCLASE DGCM-RELATED"/>
    <property type="match status" value="1"/>
</dbReference>
<dbReference type="Gene3D" id="3.30.70.270">
    <property type="match status" value="1"/>
</dbReference>
<keyword evidence="6" id="KW-1185">Reference proteome</keyword>
<protein>
    <recommendedName>
        <fullName evidence="1">diguanylate cyclase</fullName>
        <ecNumber evidence="1">2.7.7.65</ecNumber>
    </recommendedName>
</protein>
<dbReference type="EC" id="2.7.7.65" evidence="1"/>
<evidence type="ECO:0000256" key="3">
    <source>
        <dbReference type="SAM" id="Phobius"/>
    </source>
</evidence>
<proteinExistence type="predicted"/>
<evidence type="ECO:0000313" key="6">
    <source>
        <dbReference type="Proteomes" id="UP000887104"/>
    </source>
</evidence>
<comment type="caution">
    <text evidence="5">The sequence shown here is derived from an EMBL/GenBank/DDBJ whole genome shotgun (WGS) entry which is preliminary data.</text>
</comment>
<dbReference type="InterPro" id="IPR011990">
    <property type="entry name" value="TPR-like_helical_dom_sf"/>
</dbReference>
<keyword evidence="3" id="KW-0472">Membrane</keyword>
<dbReference type="Proteomes" id="UP000887104">
    <property type="component" value="Unassembled WGS sequence"/>
</dbReference>
<dbReference type="Pfam" id="PF13181">
    <property type="entry name" value="TPR_8"/>
    <property type="match status" value="1"/>
</dbReference>
<dbReference type="PROSITE" id="PS50887">
    <property type="entry name" value="GGDEF"/>
    <property type="match status" value="1"/>
</dbReference>
<dbReference type="InterPro" id="IPR029787">
    <property type="entry name" value="Nucleotide_cyclase"/>
</dbReference>
<dbReference type="Pfam" id="PF00990">
    <property type="entry name" value="GGDEF"/>
    <property type="match status" value="1"/>
</dbReference>
<keyword evidence="3" id="KW-1133">Transmembrane helix</keyword>
<dbReference type="Gene3D" id="1.25.40.10">
    <property type="entry name" value="Tetratricopeptide repeat domain"/>
    <property type="match status" value="1"/>
</dbReference>
<evidence type="ECO:0000256" key="2">
    <source>
        <dbReference type="ARBA" id="ARBA00034247"/>
    </source>
</evidence>
<gene>
    <name evidence="5" type="ORF">TUM4438_05260</name>
</gene>
<comment type="catalytic activity">
    <reaction evidence="2">
        <text>2 GTP = 3',3'-c-di-GMP + 2 diphosphate</text>
        <dbReference type="Rhea" id="RHEA:24898"/>
        <dbReference type="ChEBI" id="CHEBI:33019"/>
        <dbReference type="ChEBI" id="CHEBI:37565"/>
        <dbReference type="ChEBI" id="CHEBI:58805"/>
        <dbReference type="EC" id="2.7.7.65"/>
    </reaction>
</comment>
<reference evidence="5" key="1">
    <citation type="submission" date="2021-05" db="EMBL/GenBank/DDBJ databases">
        <title>Molecular characterization for Shewanella algae harboring chromosomal blaOXA-55-like strains isolated from clinical and environment sample.</title>
        <authorList>
            <person name="Ohama Y."/>
            <person name="Aoki K."/>
            <person name="Harada S."/>
            <person name="Moriya K."/>
            <person name="Ishii Y."/>
            <person name="Tateda K."/>
        </authorList>
    </citation>
    <scope>NUCLEOTIDE SEQUENCE</scope>
    <source>
        <strain evidence="5">JCM 11563</strain>
    </source>
</reference>
<dbReference type="PANTHER" id="PTHR45138">
    <property type="entry name" value="REGULATORY COMPONENTS OF SENSORY TRANSDUCTION SYSTEM"/>
    <property type="match status" value="1"/>
</dbReference>
<sequence length="611" mass="69629">MSSLGYANSIVNQEADAIFTQIERGDAIYDYQVYRDYLSQLDNLITKADIERQMRLSRARCWSFDIYEQGQLTKALSFVKHALTNPELANYPNHKLGLQLCQTWYTERTGDVETALKGYNKLLKKAYALEDLRLIADIRGMRGYLYSFQGNFTQALEDLITAKSLYKNLKLSIYVEINLYEIAKAYRRFGDQKSAIRYFKQLEELKKKSKNYNAATTMVVSMAIAEEELGNLERAKELFEKGYAYWQSKGDDLLRSGVGVNMAGTLIKLNEIESAKKYLTLAVPYIQSSDEGFYSYMQLFFAQVYLAENKLEQAHESLALARTAFERNKNTSALAQVQQVESQVYLNQGNWQQAYLAQSEYIKLHLKLDDKLLSSYTTEMRTRFNTEQVEQENRHLIENQQLREIELAMLEQNKFQQWIIIVLGGLITIILSAFAYKQNQKNKLLSALALTDDLTQLPNRRYIYNHADECLQAAKRCDMPLSVIAFDADNFKIVNDTYGHEVGDMALKLLAKTCRKTLAAEHISARVGGEEFLVILPNIDKPQAYKIACNLVQQVAEANFSSFPCGFSLTISAGVACLGDDGDELHTILKSADEALYSAKHEGRNQARMAN</sequence>
<name>A0ABQ4P1G7_9GAMM</name>
<organism evidence="5 6">
    <name type="scientific">Shewanella sairae</name>
    <dbReference type="NCBI Taxonomy" id="190310"/>
    <lineage>
        <taxon>Bacteria</taxon>
        <taxon>Pseudomonadati</taxon>
        <taxon>Pseudomonadota</taxon>
        <taxon>Gammaproteobacteria</taxon>
        <taxon>Alteromonadales</taxon>
        <taxon>Shewanellaceae</taxon>
        <taxon>Shewanella</taxon>
    </lineage>
</organism>
<evidence type="ECO:0000256" key="1">
    <source>
        <dbReference type="ARBA" id="ARBA00012528"/>
    </source>
</evidence>
<dbReference type="SUPFAM" id="SSF55073">
    <property type="entry name" value="Nucleotide cyclase"/>
    <property type="match status" value="1"/>
</dbReference>
<dbReference type="InterPro" id="IPR019734">
    <property type="entry name" value="TPR_rpt"/>
</dbReference>